<protein>
    <submittedName>
        <fullName evidence="1">Uncharacterized protein</fullName>
    </submittedName>
</protein>
<dbReference type="AlphaFoldDB" id="A0A1I6FSG5"/>
<dbReference type="RefSeq" id="WP_092980523.1">
    <property type="nucleotide sequence ID" value="NZ_FOYQ01000001.1"/>
</dbReference>
<dbReference type="EMBL" id="FOYQ01000001">
    <property type="protein sequence ID" value="SFR32900.1"/>
    <property type="molecule type" value="Genomic_DNA"/>
</dbReference>
<keyword evidence="2" id="KW-1185">Reference proteome</keyword>
<dbReference type="PROSITE" id="PS51257">
    <property type="entry name" value="PROKAR_LIPOPROTEIN"/>
    <property type="match status" value="1"/>
</dbReference>
<dbReference type="Proteomes" id="UP000199534">
    <property type="component" value="Unassembled WGS sequence"/>
</dbReference>
<gene>
    <name evidence="1" type="ORF">SAMN04490243_0574</name>
</gene>
<dbReference type="STRING" id="400055.SAMN04490243_0574"/>
<accession>A0A1I6FSG5</accession>
<evidence type="ECO:0000313" key="1">
    <source>
        <dbReference type="EMBL" id="SFR32900.1"/>
    </source>
</evidence>
<dbReference type="OrthoDB" id="1433916at2"/>
<sequence>MRYYLPLLLLIFLSCQKEDLKSTETLPEENIEQAQPSRVNTIDPSQIPEVIDLISQLTGVSDFDLSGKKSMKYEDAEIMLDSVLELVEENSRNYSFRIRTKKAKYDRFYQLQVSKDINGNLNTPIVREYKFRKGGMDDFMSNRMDARKFRVRFKNYGFYDFFKTKDKRDLDNKNGDCGSGNIGGDGGPITFGPGETWDVDFDNGNFSASTVFSFPTNLVSYTYTITYENSSGQSESASASGNSSYLDQVFTTGGFGSGPVNVITFPPNTASITTLTNYGTGTAQTGSGGTQPPCTIVVTANEGVVESVSFGADCYNNGNDLREYNSSKSGDCGSSGGFGVTIPANVQLAYQLKQKLGISSNNDPDNAYGDWFVNNHDDSIIIDNFLELLNNSDFAITAVLSLVGAELSSDIIEVDFAEELLRMAITEDEFLLLQVPCNQIQNWQNLAQHKPPQEIVDKVTQIEEDNVTLFGDFQIQYLEDAEGAIVNMDYFPIVVNQLPINPATGNRFSATGFLSHIRKNLNSFSNSLLVNFEPYSFMDTGYNETAIWNSNNPFGAIIHIDINAGSILGPSNDGSVIVSSATSANWIFTTIEAAGDWTHPVSGNREFGYYYDSNLGLGGSYVYYVRGVDRITEEIDDIIANAFRMDHPFAGADDLWNSFMQGIESYVNSNGGTGSIGTNEIYRPYWDDVKDVLQGNKSIEELDCN</sequence>
<name>A0A1I6FSG5_9FLAO</name>
<proteinExistence type="predicted"/>
<reference evidence="1 2" key="1">
    <citation type="submission" date="2016-10" db="EMBL/GenBank/DDBJ databases">
        <authorList>
            <person name="de Groot N.N."/>
        </authorList>
    </citation>
    <scope>NUCLEOTIDE SEQUENCE [LARGE SCALE GENOMIC DNA]</scope>
    <source>
        <strain evidence="1 2">DSM 21019</strain>
    </source>
</reference>
<evidence type="ECO:0000313" key="2">
    <source>
        <dbReference type="Proteomes" id="UP000199534"/>
    </source>
</evidence>
<organism evidence="1 2">
    <name type="scientific">Robiginitalea myxolifaciens</name>
    <dbReference type="NCBI Taxonomy" id="400055"/>
    <lineage>
        <taxon>Bacteria</taxon>
        <taxon>Pseudomonadati</taxon>
        <taxon>Bacteroidota</taxon>
        <taxon>Flavobacteriia</taxon>
        <taxon>Flavobacteriales</taxon>
        <taxon>Flavobacteriaceae</taxon>
        <taxon>Robiginitalea</taxon>
    </lineage>
</organism>